<organism evidence="1 2">
    <name type="scientific">Carpinus fangiana</name>
    <dbReference type="NCBI Taxonomy" id="176857"/>
    <lineage>
        <taxon>Eukaryota</taxon>
        <taxon>Viridiplantae</taxon>
        <taxon>Streptophyta</taxon>
        <taxon>Embryophyta</taxon>
        <taxon>Tracheophyta</taxon>
        <taxon>Spermatophyta</taxon>
        <taxon>Magnoliopsida</taxon>
        <taxon>eudicotyledons</taxon>
        <taxon>Gunneridae</taxon>
        <taxon>Pentapetalae</taxon>
        <taxon>rosids</taxon>
        <taxon>fabids</taxon>
        <taxon>Fagales</taxon>
        <taxon>Betulaceae</taxon>
        <taxon>Carpinus</taxon>
    </lineage>
</organism>
<dbReference type="Proteomes" id="UP000327013">
    <property type="component" value="Chromosome 6"/>
</dbReference>
<gene>
    <name evidence="1" type="ORF">FH972_015275</name>
</gene>
<protein>
    <submittedName>
        <fullName evidence="1">Uncharacterized protein</fullName>
    </submittedName>
</protein>
<evidence type="ECO:0000313" key="1">
    <source>
        <dbReference type="EMBL" id="KAE8076638.1"/>
    </source>
</evidence>
<name>A0A5N6RF08_9ROSI</name>
<sequence length="97" mass="10846">MATAEARPRVKIKAVTNSEYYKNPKLSPSSSSSSPVYCYLAVTIFVLSGQVGVREGKRHIEYICTIHLCQKFGTEKTLAQLLKPRSSSHDSSVRFEH</sequence>
<keyword evidence="2" id="KW-1185">Reference proteome</keyword>
<proteinExistence type="predicted"/>
<accession>A0A5N6RF08</accession>
<dbReference type="AlphaFoldDB" id="A0A5N6RF08"/>
<dbReference type="EMBL" id="CM017326">
    <property type="protein sequence ID" value="KAE8076638.1"/>
    <property type="molecule type" value="Genomic_DNA"/>
</dbReference>
<reference evidence="1 2" key="1">
    <citation type="submission" date="2019-06" db="EMBL/GenBank/DDBJ databases">
        <title>A chromosomal-level reference genome of Carpinus fangiana (Coryloideae, Betulaceae).</title>
        <authorList>
            <person name="Yang X."/>
            <person name="Wang Z."/>
            <person name="Zhang L."/>
            <person name="Hao G."/>
            <person name="Liu J."/>
            <person name="Yang Y."/>
        </authorList>
    </citation>
    <scope>NUCLEOTIDE SEQUENCE [LARGE SCALE GENOMIC DNA]</scope>
    <source>
        <strain evidence="1">Cfa_2016G</strain>
        <tissue evidence="1">Leaf</tissue>
    </source>
</reference>
<evidence type="ECO:0000313" key="2">
    <source>
        <dbReference type="Proteomes" id="UP000327013"/>
    </source>
</evidence>